<gene>
    <name evidence="9" type="ORF">EYF88_11345</name>
    <name evidence="8" type="ORF">SAMN06265378_10992</name>
</gene>
<dbReference type="EMBL" id="SIRL01000007">
    <property type="protein sequence ID" value="TBN49654.1"/>
    <property type="molecule type" value="Genomic_DNA"/>
</dbReference>
<reference evidence="10" key="1">
    <citation type="submission" date="2017-06" db="EMBL/GenBank/DDBJ databases">
        <authorList>
            <person name="Varghese N."/>
            <person name="Submissions S."/>
        </authorList>
    </citation>
    <scope>NUCLEOTIDE SEQUENCE [LARGE SCALE GENOMIC DNA]</scope>
    <source>
        <strain evidence="10">DSM 26170</strain>
    </source>
</reference>
<dbReference type="SUPFAM" id="SSF56349">
    <property type="entry name" value="DNA breaking-rejoining enzymes"/>
    <property type="match status" value="1"/>
</dbReference>
<dbReference type="InterPro" id="IPR004107">
    <property type="entry name" value="Integrase_SAM-like_N"/>
</dbReference>
<evidence type="ECO:0000259" key="7">
    <source>
        <dbReference type="PROSITE" id="PS51900"/>
    </source>
</evidence>
<dbReference type="Gene3D" id="1.10.443.10">
    <property type="entry name" value="Intergrase catalytic core"/>
    <property type="match status" value="1"/>
</dbReference>
<keyword evidence="11" id="KW-1185">Reference proteome</keyword>
<evidence type="ECO:0000313" key="8">
    <source>
        <dbReference type="EMBL" id="SNR56844.1"/>
    </source>
</evidence>
<dbReference type="InterPro" id="IPR013762">
    <property type="entry name" value="Integrase-like_cat_sf"/>
</dbReference>
<dbReference type="InterPro" id="IPR011010">
    <property type="entry name" value="DNA_brk_join_enz"/>
</dbReference>
<evidence type="ECO:0000313" key="9">
    <source>
        <dbReference type="EMBL" id="TBN49654.1"/>
    </source>
</evidence>
<protein>
    <submittedName>
        <fullName evidence="8 9">Integrase</fullName>
    </submittedName>
</protein>
<comment type="similarity">
    <text evidence="1">Belongs to the 'phage' integrase family.</text>
</comment>
<dbReference type="InterPro" id="IPR010998">
    <property type="entry name" value="Integrase_recombinase_N"/>
</dbReference>
<dbReference type="GO" id="GO:0003677">
    <property type="term" value="F:DNA binding"/>
    <property type="evidence" value="ECO:0007669"/>
    <property type="project" value="UniProtKB-UniRule"/>
</dbReference>
<dbReference type="InterPro" id="IPR044068">
    <property type="entry name" value="CB"/>
</dbReference>
<keyword evidence="2" id="KW-0229">DNA integration</keyword>
<dbReference type="GO" id="GO:0015074">
    <property type="term" value="P:DNA integration"/>
    <property type="evidence" value="ECO:0007669"/>
    <property type="project" value="UniProtKB-KW"/>
</dbReference>
<dbReference type="PANTHER" id="PTHR30629">
    <property type="entry name" value="PROPHAGE INTEGRASE"/>
    <property type="match status" value="1"/>
</dbReference>
<keyword evidence="4" id="KW-0233">DNA recombination</keyword>
<dbReference type="EMBL" id="FZNM01000009">
    <property type="protein sequence ID" value="SNR56844.1"/>
    <property type="molecule type" value="Genomic_DNA"/>
</dbReference>
<evidence type="ECO:0000256" key="1">
    <source>
        <dbReference type="ARBA" id="ARBA00008857"/>
    </source>
</evidence>
<dbReference type="Proteomes" id="UP000292859">
    <property type="component" value="Unassembled WGS sequence"/>
</dbReference>
<dbReference type="InterPro" id="IPR046668">
    <property type="entry name" value="DUF6538"/>
</dbReference>
<proteinExistence type="inferred from homology"/>
<evidence type="ECO:0000256" key="5">
    <source>
        <dbReference type="PROSITE-ProRule" id="PRU01248"/>
    </source>
</evidence>
<name>A0A238XET6_9RHOB</name>
<feature type="region of interest" description="Disordered" evidence="6">
    <location>
        <begin position="170"/>
        <end position="203"/>
    </location>
</feature>
<evidence type="ECO:0000256" key="3">
    <source>
        <dbReference type="ARBA" id="ARBA00023125"/>
    </source>
</evidence>
<evidence type="ECO:0000256" key="4">
    <source>
        <dbReference type="ARBA" id="ARBA00023172"/>
    </source>
</evidence>
<dbReference type="OrthoDB" id="7222937at2"/>
<sequence length="509" mass="56862">MVLQMPRPTQRKSGSPFYFRTRVPADLVERLGRREVSYSLGTTDEAEAKRRHAAELAKHHAHWEAIRKGPQPIPMRTIMALCGEFYRDWVTGLSQEPGEAGVWQQVAAINAAISDKQGEERQAVLGRWYGASADGLLLRHGMLADDASRERLLDRLHDTVVRATETLSRRAGGDYGADPHEDRFPAPVRPVTSPEKGSDEAKGKTLTGLFGAWEKQAKADGKPAATIRDFRQKVDDLIAFLRHDSIRDMQPADIVRWLDYLRDERGLSGKTIGQKYLAAVRLMFSFAKSRAMGLGDPTEGLRVKAPKRQTTRDRGFTDDEAKRILSAARAGVGVSDRMSDHMRRAIRWVPWVCAHTGARVTEITQLRRSDVLTVDGIPCIRITPEAGSVKTGSHRIVPLHPQLVREGFVRMAEAMPSGPLFHAPGKSAKTTSGRIGGWVRDHAKVTDPALQPNHAWRHRLKTLSRDHDIAGEWADHLQGHSNPRAAEGYGERRVKALYREICKLPEYPV</sequence>
<dbReference type="AlphaFoldDB" id="A0A238XET6"/>
<organism evidence="8 10">
    <name type="scientific">Paracoccus sediminis</name>
    <dbReference type="NCBI Taxonomy" id="1214787"/>
    <lineage>
        <taxon>Bacteria</taxon>
        <taxon>Pseudomonadati</taxon>
        <taxon>Pseudomonadota</taxon>
        <taxon>Alphaproteobacteria</taxon>
        <taxon>Rhodobacterales</taxon>
        <taxon>Paracoccaceae</taxon>
        <taxon>Paracoccus</taxon>
    </lineage>
</organism>
<reference evidence="8" key="2">
    <citation type="submission" date="2017-06" db="EMBL/GenBank/DDBJ databases">
        <authorList>
            <person name="Kim H.J."/>
            <person name="Triplett B.A."/>
        </authorList>
    </citation>
    <scope>NUCLEOTIDE SEQUENCE [LARGE SCALE GENOMIC DNA]</scope>
    <source>
        <strain evidence="8">DSM 26170</strain>
    </source>
</reference>
<evidence type="ECO:0000256" key="6">
    <source>
        <dbReference type="SAM" id="MobiDB-lite"/>
    </source>
</evidence>
<feature type="compositionally biased region" description="Basic and acidic residues" evidence="6">
    <location>
        <begin position="170"/>
        <end position="184"/>
    </location>
</feature>
<reference evidence="9 11" key="3">
    <citation type="submission" date="2019-02" db="EMBL/GenBank/DDBJ databases">
        <authorList>
            <person name="Zhang G."/>
        </authorList>
    </citation>
    <scope>NUCLEOTIDE SEQUENCE [LARGE SCALE GENOMIC DNA]</scope>
    <source>
        <strain evidence="9 11">CMB17</strain>
    </source>
</reference>
<dbReference type="Gene3D" id="1.10.150.130">
    <property type="match status" value="1"/>
</dbReference>
<evidence type="ECO:0000313" key="10">
    <source>
        <dbReference type="Proteomes" id="UP000198409"/>
    </source>
</evidence>
<feature type="domain" description="Core-binding (CB)" evidence="7">
    <location>
        <begin position="204"/>
        <end position="288"/>
    </location>
</feature>
<evidence type="ECO:0000313" key="11">
    <source>
        <dbReference type="Proteomes" id="UP000292859"/>
    </source>
</evidence>
<dbReference type="Pfam" id="PF20172">
    <property type="entry name" value="DUF6538"/>
    <property type="match status" value="1"/>
</dbReference>
<evidence type="ECO:0000256" key="2">
    <source>
        <dbReference type="ARBA" id="ARBA00022908"/>
    </source>
</evidence>
<dbReference type="GO" id="GO:0006310">
    <property type="term" value="P:DNA recombination"/>
    <property type="evidence" value="ECO:0007669"/>
    <property type="project" value="UniProtKB-KW"/>
</dbReference>
<dbReference type="PROSITE" id="PS51900">
    <property type="entry name" value="CB"/>
    <property type="match status" value="1"/>
</dbReference>
<dbReference type="Pfam" id="PF02899">
    <property type="entry name" value="Phage_int_SAM_1"/>
    <property type="match status" value="1"/>
</dbReference>
<dbReference type="InterPro" id="IPR050808">
    <property type="entry name" value="Phage_Integrase"/>
</dbReference>
<keyword evidence="3 5" id="KW-0238">DNA-binding</keyword>
<dbReference type="Proteomes" id="UP000198409">
    <property type="component" value="Unassembled WGS sequence"/>
</dbReference>
<accession>A0A238XET6</accession>
<dbReference type="PANTHER" id="PTHR30629:SF2">
    <property type="entry name" value="PROPHAGE INTEGRASE INTS-RELATED"/>
    <property type="match status" value="1"/>
</dbReference>